<keyword evidence="2" id="KW-1185">Reference proteome</keyword>
<evidence type="ECO:0000313" key="1">
    <source>
        <dbReference type="EMBL" id="KAF2399931.1"/>
    </source>
</evidence>
<accession>A0A6G1HVI9</accession>
<gene>
    <name evidence="1" type="ORF">EJ06DRAFT_39654</name>
</gene>
<dbReference type="EMBL" id="ML996696">
    <property type="protein sequence ID" value="KAF2399931.1"/>
    <property type="molecule type" value="Genomic_DNA"/>
</dbReference>
<name>A0A6G1HVI9_9PEZI</name>
<evidence type="ECO:0000313" key="2">
    <source>
        <dbReference type="Proteomes" id="UP000799640"/>
    </source>
</evidence>
<organism evidence="1 2">
    <name type="scientific">Trichodelitschia bisporula</name>
    <dbReference type="NCBI Taxonomy" id="703511"/>
    <lineage>
        <taxon>Eukaryota</taxon>
        <taxon>Fungi</taxon>
        <taxon>Dikarya</taxon>
        <taxon>Ascomycota</taxon>
        <taxon>Pezizomycotina</taxon>
        <taxon>Dothideomycetes</taxon>
        <taxon>Dothideomycetes incertae sedis</taxon>
        <taxon>Phaeotrichales</taxon>
        <taxon>Phaeotrichaceae</taxon>
        <taxon>Trichodelitschia</taxon>
    </lineage>
</organism>
<dbReference type="AlphaFoldDB" id="A0A6G1HVI9"/>
<reference evidence="1" key="1">
    <citation type="journal article" date="2020" name="Stud. Mycol.">
        <title>101 Dothideomycetes genomes: a test case for predicting lifestyles and emergence of pathogens.</title>
        <authorList>
            <person name="Haridas S."/>
            <person name="Albert R."/>
            <person name="Binder M."/>
            <person name="Bloem J."/>
            <person name="Labutti K."/>
            <person name="Salamov A."/>
            <person name="Andreopoulos B."/>
            <person name="Baker S."/>
            <person name="Barry K."/>
            <person name="Bills G."/>
            <person name="Bluhm B."/>
            <person name="Cannon C."/>
            <person name="Castanera R."/>
            <person name="Culley D."/>
            <person name="Daum C."/>
            <person name="Ezra D."/>
            <person name="Gonzalez J."/>
            <person name="Henrissat B."/>
            <person name="Kuo A."/>
            <person name="Liang C."/>
            <person name="Lipzen A."/>
            <person name="Lutzoni F."/>
            <person name="Magnuson J."/>
            <person name="Mondo S."/>
            <person name="Nolan M."/>
            <person name="Ohm R."/>
            <person name="Pangilinan J."/>
            <person name="Park H.-J."/>
            <person name="Ramirez L."/>
            <person name="Alfaro M."/>
            <person name="Sun H."/>
            <person name="Tritt A."/>
            <person name="Yoshinaga Y."/>
            <person name="Zwiers L.-H."/>
            <person name="Turgeon B."/>
            <person name="Goodwin S."/>
            <person name="Spatafora J."/>
            <person name="Crous P."/>
            <person name="Grigoriev I."/>
        </authorList>
    </citation>
    <scope>NUCLEOTIDE SEQUENCE</scope>
    <source>
        <strain evidence="1">CBS 262.69</strain>
    </source>
</reference>
<protein>
    <submittedName>
        <fullName evidence="1">Uncharacterized protein</fullName>
    </submittedName>
</protein>
<dbReference type="Proteomes" id="UP000799640">
    <property type="component" value="Unassembled WGS sequence"/>
</dbReference>
<sequence length="156" mass="16768">MMADYHSTGLKLLSQQQGLSRCAGKALPFPDNTHCLQPPINPTAAMGASGTGFQPLRRTYCTLGTSACPCQCRPCGQLVQKVLPAGRCMKLMTTPQQTTANCTSHAHNNENHGLPQSAEQARQFLKPFGANSLHSPMASYFPGSFGKIFAFVPRAD</sequence>
<proteinExistence type="predicted"/>